<dbReference type="AlphaFoldDB" id="A0A8H3FW14"/>
<feature type="region of interest" description="Disordered" evidence="1">
    <location>
        <begin position="410"/>
        <end position="469"/>
    </location>
</feature>
<comment type="caution">
    <text evidence="2">The sequence shown here is derived from an EMBL/GenBank/DDBJ whole genome shotgun (WGS) entry which is preliminary data.</text>
</comment>
<name>A0A8H3FW14_9LECA</name>
<gene>
    <name evidence="2" type="ORF">IMSHALPRED_009132</name>
</gene>
<reference evidence="2" key="1">
    <citation type="submission" date="2021-03" db="EMBL/GenBank/DDBJ databases">
        <authorList>
            <person name="Tagirdzhanova G."/>
        </authorList>
    </citation>
    <scope>NUCLEOTIDE SEQUENCE</scope>
</reference>
<organism evidence="2 3">
    <name type="scientific">Imshaugia aleurites</name>
    <dbReference type="NCBI Taxonomy" id="172621"/>
    <lineage>
        <taxon>Eukaryota</taxon>
        <taxon>Fungi</taxon>
        <taxon>Dikarya</taxon>
        <taxon>Ascomycota</taxon>
        <taxon>Pezizomycotina</taxon>
        <taxon>Lecanoromycetes</taxon>
        <taxon>OSLEUM clade</taxon>
        <taxon>Lecanoromycetidae</taxon>
        <taxon>Lecanorales</taxon>
        <taxon>Lecanorineae</taxon>
        <taxon>Parmeliaceae</taxon>
        <taxon>Imshaugia</taxon>
    </lineage>
</organism>
<evidence type="ECO:0000256" key="1">
    <source>
        <dbReference type="SAM" id="MobiDB-lite"/>
    </source>
</evidence>
<dbReference type="Proteomes" id="UP000664534">
    <property type="component" value="Unassembled WGS sequence"/>
</dbReference>
<accession>A0A8H3FW14</accession>
<keyword evidence="3" id="KW-1185">Reference proteome</keyword>
<protein>
    <submittedName>
        <fullName evidence="2">Uncharacterized protein</fullName>
    </submittedName>
</protein>
<evidence type="ECO:0000313" key="3">
    <source>
        <dbReference type="Proteomes" id="UP000664534"/>
    </source>
</evidence>
<sequence>MPFKVSSKPVWANRSNSKLSSKPRLPAELESMVLDNCQDLHDPKELTWLWVGARHVSKHFRYEVERIFRTILLPETSLYCDMDSKLGGRDGAENFSGIHLLCWDVFKSDYNGHDGCHTEMSSMMRYEHEAPILTLGHFSDDHHRVFFKCGEDELDRKLLFRRLHEKQLVGASVFSIQVSEVVNDTGLPDLQIDDEKNEVSFDWKGMLDRLMGEEHVFNTILSQRLGWRLKNAGANLPDLQDLQEAHRKLARRSRLQRECRVKFRSNILVCTFCFNFSLMWTTQLLDYSQDMLLEQTGFGNPFGLSHCLDFYLGERILTRESLQDHYTHNEMPCLEYNRRLRYAAKASTTTNHDNENSAVDTEQDFLDELPDDAIIYSGNSSPGPKPGSIPRGIFTDRDYCWPMNDSRALPPPSAADLFSPRPLPELSWGRRRMDPPQRSKRTLGPSHGKRAREADPGISSVKRGKFAAD</sequence>
<evidence type="ECO:0000313" key="2">
    <source>
        <dbReference type="EMBL" id="CAF9933296.1"/>
    </source>
</evidence>
<proteinExistence type="predicted"/>
<dbReference type="EMBL" id="CAJPDT010000069">
    <property type="protein sequence ID" value="CAF9933296.1"/>
    <property type="molecule type" value="Genomic_DNA"/>
</dbReference>
<dbReference type="OrthoDB" id="2997776at2759"/>